<comment type="similarity">
    <text evidence="1">Belongs to the UPF0598 family.</text>
</comment>
<dbReference type="PANTHER" id="PTHR31449:SF3">
    <property type="entry name" value="UPF0598 PROTEIN C8ORF82"/>
    <property type="match status" value="1"/>
</dbReference>
<dbReference type="Pfam" id="PF14956">
    <property type="entry name" value="DUF4505"/>
    <property type="match status" value="1"/>
</dbReference>
<evidence type="ECO:0000256" key="1">
    <source>
        <dbReference type="ARBA" id="ARBA00006322"/>
    </source>
</evidence>
<protein>
    <submittedName>
        <fullName evidence="2">Blast:UPF0598 protein CG30010</fullName>
    </submittedName>
</protein>
<dbReference type="EMBL" id="OUUW01000001">
    <property type="protein sequence ID" value="SPP74997.1"/>
    <property type="molecule type" value="Genomic_DNA"/>
</dbReference>
<proteinExistence type="inferred from homology"/>
<name>A0A3B0J1V1_DROGU</name>
<dbReference type="Proteomes" id="UP000268350">
    <property type="component" value="Unassembled WGS sequence"/>
</dbReference>
<evidence type="ECO:0000313" key="2">
    <source>
        <dbReference type="EMBL" id="SPP74997.1"/>
    </source>
</evidence>
<keyword evidence="3" id="KW-1185">Reference proteome</keyword>
<evidence type="ECO:0000313" key="3">
    <source>
        <dbReference type="Proteomes" id="UP000268350"/>
    </source>
</evidence>
<dbReference type="OMA" id="IKNFTSC"/>
<sequence length="233" mass="27220">MKSAVLAFSNLAVHENMIKIQPRHLINLKNVRFNLLSARNLHYVQGQSPEPKIREYFYYIDHEGMLFLDDARMKNFTSCFKEKDFLKFFFTRLRLNKTQRYLSDFPYISLCGRERNFIRCDDTPLVFTEQLKKVDGGEEVLSYAHAGQVLTLPFEPHQLYMDPKNGRVYHPATPQVGGIGLVRSKLAIELSQHFEFPAGDASPTHFKWHGERLKLENDWVTGTQRFPMSEECQ</sequence>
<reference evidence="3" key="1">
    <citation type="submission" date="2018-01" db="EMBL/GenBank/DDBJ databases">
        <authorList>
            <person name="Alioto T."/>
            <person name="Alioto T."/>
        </authorList>
    </citation>
    <scope>NUCLEOTIDE SEQUENCE [LARGE SCALE GENOMIC DNA]</scope>
</reference>
<dbReference type="AlphaFoldDB" id="A0A3B0J1V1"/>
<dbReference type="PANTHER" id="PTHR31449">
    <property type="entry name" value="UPF0598 PROTEIN C8ORF82"/>
    <property type="match status" value="1"/>
</dbReference>
<organism evidence="2 3">
    <name type="scientific">Drosophila guanche</name>
    <name type="common">Fruit fly</name>
    <dbReference type="NCBI Taxonomy" id="7266"/>
    <lineage>
        <taxon>Eukaryota</taxon>
        <taxon>Metazoa</taxon>
        <taxon>Ecdysozoa</taxon>
        <taxon>Arthropoda</taxon>
        <taxon>Hexapoda</taxon>
        <taxon>Insecta</taxon>
        <taxon>Pterygota</taxon>
        <taxon>Neoptera</taxon>
        <taxon>Endopterygota</taxon>
        <taxon>Diptera</taxon>
        <taxon>Brachycera</taxon>
        <taxon>Muscomorpha</taxon>
        <taxon>Ephydroidea</taxon>
        <taxon>Drosophilidae</taxon>
        <taxon>Drosophila</taxon>
        <taxon>Sophophora</taxon>
    </lineage>
</organism>
<accession>A0A3B0J1V1</accession>
<dbReference type="InterPro" id="IPR028108">
    <property type="entry name" value="DUF4505"/>
</dbReference>
<gene>
    <name evidence="2" type="ORF">DGUA_6G002717</name>
</gene>
<dbReference type="OrthoDB" id="10260024at2759"/>